<protein>
    <submittedName>
        <fullName evidence="2">Uncharacterized protein</fullName>
    </submittedName>
</protein>
<feature type="region of interest" description="Disordered" evidence="1">
    <location>
        <begin position="121"/>
        <end position="253"/>
    </location>
</feature>
<feature type="region of interest" description="Disordered" evidence="1">
    <location>
        <begin position="1"/>
        <end position="38"/>
    </location>
</feature>
<gene>
    <name evidence="2" type="ORF">EPR50_G00228060</name>
</gene>
<keyword evidence="3" id="KW-1185">Reference proteome</keyword>
<feature type="compositionally biased region" description="Low complexity" evidence="1">
    <location>
        <begin position="220"/>
        <end position="230"/>
    </location>
</feature>
<reference evidence="2 3" key="1">
    <citation type="submission" date="2019-01" db="EMBL/GenBank/DDBJ databases">
        <title>A chromosome-scale genome assembly of the yellow perch, Perca flavescens.</title>
        <authorList>
            <person name="Feron R."/>
            <person name="Morvezen R."/>
            <person name="Bestin A."/>
            <person name="Haffray P."/>
            <person name="Klopp C."/>
            <person name="Zahm M."/>
            <person name="Cabau C."/>
            <person name="Roques C."/>
            <person name="Donnadieu C."/>
            <person name="Bouchez O."/>
            <person name="Christie M."/>
            <person name="Larson W."/>
            <person name="Guiguen Y."/>
        </authorList>
    </citation>
    <scope>NUCLEOTIDE SEQUENCE [LARGE SCALE GENOMIC DNA]</scope>
    <source>
        <strain evidence="2">YP-PL-M2</strain>
        <tissue evidence="2">Blood</tissue>
    </source>
</reference>
<evidence type="ECO:0000256" key="1">
    <source>
        <dbReference type="SAM" id="MobiDB-lite"/>
    </source>
</evidence>
<feature type="compositionally biased region" description="Acidic residues" evidence="1">
    <location>
        <begin position="147"/>
        <end position="159"/>
    </location>
</feature>
<feature type="compositionally biased region" description="Basic and acidic residues" evidence="1">
    <location>
        <begin position="176"/>
        <end position="186"/>
    </location>
</feature>
<comment type="caution">
    <text evidence="2">The sequence shown here is derived from an EMBL/GenBank/DDBJ whole genome shotgun (WGS) entry which is preliminary data.</text>
</comment>
<dbReference type="AlphaFoldDB" id="A0A484C1B6"/>
<feature type="compositionally biased region" description="Basic and acidic residues" evidence="1">
    <location>
        <begin position="1"/>
        <end position="13"/>
    </location>
</feature>
<feature type="region of interest" description="Disordered" evidence="1">
    <location>
        <begin position="275"/>
        <end position="312"/>
    </location>
</feature>
<proteinExistence type="predicted"/>
<accession>A0A484C1B6</accession>
<sequence length="312" mass="34324">MIQESDGRRRKEVGCQWESPEEERKEVGSQSDSAESRDAAVQVDLLTQQLSWTHTVRADDPAGGSLLHHCTHHSRPVYLLCCCPPAAHTLPTMHQLGAPAPPDPQPCKECPSLPSMPLCGVSPTAGRRTEAPTDASGPPAGLIAPLSEEEEEKEEEEEEKGLCKKNEKRKPPTLTAEKKSSGEKRTNHIAGEVQPDDDRKSNRCLDVIQSEERSSVGSETQIQRTQTQRGGNTGATDGGEDGVMEEEEVKPLKKKAWEARWPRRKAVGPPIRYLLESEEPSAANHSKARGAKGKRREEGRSLRRTNSSVRLV</sequence>
<name>A0A484C1B6_PERFV</name>
<dbReference type="EMBL" id="SCKG01000022">
    <property type="protein sequence ID" value="TDG97608.1"/>
    <property type="molecule type" value="Genomic_DNA"/>
</dbReference>
<evidence type="ECO:0000313" key="2">
    <source>
        <dbReference type="EMBL" id="TDG97608.1"/>
    </source>
</evidence>
<dbReference type="Proteomes" id="UP000295070">
    <property type="component" value="Chromosome 22"/>
</dbReference>
<evidence type="ECO:0000313" key="3">
    <source>
        <dbReference type="Proteomes" id="UP000295070"/>
    </source>
</evidence>
<organism evidence="2 3">
    <name type="scientific">Perca flavescens</name>
    <name type="common">American yellow perch</name>
    <name type="synonym">Morone flavescens</name>
    <dbReference type="NCBI Taxonomy" id="8167"/>
    <lineage>
        <taxon>Eukaryota</taxon>
        <taxon>Metazoa</taxon>
        <taxon>Chordata</taxon>
        <taxon>Craniata</taxon>
        <taxon>Vertebrata</taxon>
        <taxon>Euteleostomi</taxon>
        <taxon>Actinopterygii</taxon>
        <taxon>Neopterygii</taxon>
        <taxon>Teleostei</taxon>
        <taxon>Neoteleostei</taxon>
        <taxon>Acanthomorphata</taxon>
        <taxon>Eupercaria</taxon>
        <taxon>Perciformes</taxon>
        <taxon>Percoidei</taxon>
        <taxon>Percidae</taxon>
        <taxon>Percinae</taxon>
        <taxon>Perca</taxon>
    </lineage>
</organism>
<dbReference type="STRING" id="8167.A0A484C1B6"/>
<feature type="compositionally biased region" description="Acidic residues" evidence="1">
    <location>
        <begin position="238"/>
        <end position="248"/>
    </location>
</feature>